<accession>A0A1Y2ICF1</accession>
<name>A0A1Y2ICF1_TRAC3</name>
<feature type="transmembrane region" description="Helical" evidence="2">
    <location>
        <begin position="149"/>
        <end position="171"/>
    </location>
</feature>
<evidence type="ECO:0000313" key="4">
    <source>
        <dbReference type="Proteomes" id="UP000193067"/>
    </source>
</evidence>
<sequence>MYRWLSCSLRSPLLSRLSVVHVRTPHPSIINQHTRSIQYIIRAPTRRLIRPHTPYTIHESYILIYTSIRTDLSPSLPSTSSPSPLQIKYRTYSRRPARRRRPPAVPPPLDGQARLHLGGAHARTAAITPHPSTTPVPLPYRPYPAPNRLFVSHGCWLVSALILLACFLFLLPPCVRVLPLLRVARLCAMRFGPSVCVTFRPSCVWAIVVASTP</sequence>
<organism evidence="3 4">
    <name type="scientific">Trametes coccinea (strain BRFM310)</name>
    <name type="common">Pycnoporus coccineus</name>
    <dbReference type="NCBI Taxonomy" id="1353009"/>
    <lineage>
        <taxon>Eukaryota</taxon>
        <taxon>Fungi</taxon>
        <taxon>Dikarya</taxon>
        <taxon>Basidiomycota</taxon>
        <taxon>Agaricomycotina</taxon>
        <taxon>Agaricomycetes</taxon>
        <taxon>Polyporales</taxon>
        <taxon>Polyporaceae</taxon>
        <taxon>Trametes</taxon>
    </lineage>
</organism>
<evidence type="ECO:0000256" key="1">
    <source>
        <dbReference type="SAM" id="MobiDB-lite"/>
    </source>
</evidence>
<keyword evidence="2" id="KW-1133">Transmembrane helix</keyword>
<proteinExistence type="predicted"/>
<reference evidence="3 4" key="1">
    <citation type="journal article" date="2015" name="Biotechnol. Biofuels">
        <title>Enhanced degradation of softwood versus hardwood by the white-rot fungus Pycnoporus coccineus.</title>
        <authorList>
            <person name="Couturier M."/>
            <person name="Navarro D."/>
            <person name="Chevret D."/>
            <person name="Henrissat B."/>
            <person name="Piumi F."/>
            <person name="Ruiz-Duenas F.J."/>
            <person name="Martinez A.T."/>
            <person name="Grigoriev I.V."/>
            <person name="Riley R."/>
            <person name="Lipzen A."/>
            <person name="Berrin J.G."/>
            <person name="Master E.R."/>
            <person name="Rosso M.N."/>
        </authorList>
    </citation>
    <scope>NUCLEOTIDE SEQUENCE [LARGE SCALE GENOMIC DNA]</scope>
    <source>
        <strain evidence="3 4">BRFM310</strain>
    </source>
</reference>
<keyword evidence="4" id="KW-1185">Reference proteome</keyword>
<dbReference type="EMBL" id="KZ084134">
    <property type="protein sequence ID" value="OSC98776.1"/>
    <property type="molecule type" value="Genomic_DNA"/>
</dbReference>
<feature type="region of interest" description="Disordered" evidence="1">
    <location>
        <begin position="74"/>
        <end position="110"/>
    </location>
</feature>
<gene>
    <name evidence="3" type="ORF">PYCCODRAFT_912878</name>
</gene>
<feature type="compositionally biased region" description="Basic residues" evidence="1">
    <location>
        <begin position="91"/>
        <end position="102"/>
    </location>
</feature>
<keyword evidence="2" id="KW-0812">Transmembrane</keyword>
<evidence type="ECO:0000256" key="2">
    <source>
        <dbReference type="SAM" id="Phobius"/>
    </source>
</evidence>
<evidence type="ECO:0000313" key="3">
    <source>
        <dbReference type="EMBL" id="OSC98776.1"/>
    </source>
</evidence>
<protein>
    <submittedName>
        <fullName evidence="3">Uncharacterized protein</fullName>
    </submittedName>
</protein>
<keyword evidence="2" id="KW-0472">Membrane</keyword>
<feature type="compositionally biased region" description="Low complexity" evidence="1">
    <location>
        <begin position="74"/>
        <end position="85"/>
    </location>
</feature>
<dbReference type="Proteomes" id="UP000193067">
    <property type="component" value="Unassembled WGS sequence"/>
</dbReference>
<dbReference type="AlphaFoldDB" id="A0A1Y2ICF1"/>